<dbReference type="SUPFAM" id="SSF50331">
    <property type="entry name" value="MOP-like"/>
    <property type="match status" value="1"/>
</dbReference>
<keyword evidence="2" id="KW-1003">Cell membrane</keyword>
<dbReference type="InterPro" id="IPR003593">
    <property type="entry name" value="AAA+_ATPase"/>
</dbReference>
<accession>A0A143PKM7</accession>
<dbReference type="PROSITE" id="PS50893">
    <property type="entry name" value="ABC_TRANSPORTER_2"/>
    <property type="match status" value="1"/>
</dbReference>
<dbReference type="InterPro" id="IPR004606">
    <property type="entry name" value="Mop_domain"/>
</dbReference>
<dbReference type="GO" id="GO:0016020">
    <property type="term" value="C:membrane"/>
    <property type="evidence" value="ECO:0007669"/>
    <property type="project" value="InterPro"/>
</dbReference>
<keyword evidence="5" id="KW-0547">Nucleotide-binding</keyword>
<keyword evidence="13" id="KW-1185">Reference proteome</keyword>
<dbReference type="InterPro" id="IPR005116">
    <property type="entry name" value="Transp-assoc_OB_typ1"/>
</dbReference>
<evidence type="ECO:0000259" key="11">
    <source>
        <dbReference type="PROSITE" id="PS51866"/>
    </source>
</evidence>
<feature type="domain" description="Mop" evidence="11">
    <location>
        <begin position="296"/>
        <end position="363"/>
    </location>
</feature>
<dbReference type="PROSITE" id="PS51866">
    <property type="entry name" value="MOP"/>
    <property type="match status" value="1"/>
</dbReference>
<dbReference type="PANTHER" id="PTHR43514">
    <property type="entry name" value="ABC TRANSPORTER I FAMILY MEMBER 10"/>
    <property type="match status" value="1"/>
</dbReference>
<evidence type="ECO:0000313" key="13">
    <source>
        <dbReference type="Proteomes" id="UP000076079"/>
    </source>
</evidence>
<dbReference type="PANTHER" id="PTHR43514:SF4">
    <property type="entry name" value="ABC TRANSPORTER I FAMILY MEMBER 10"/>
    <property type="match status" value="1"/>
</dbReference>
<keyword evidence="1" id="KW-0813">Transport</keyword>
<organism evidence="12 13">
    <name type="scientific">Luteitalea pratensis</name>
    <dbReference type="NCBI Taxonomy" id="1855912"/>
    <lineage>
        <taxon>Bacteria</taxon>
        <taxon>Pseudomonadati</taxon>
        <taxon>Acidobacteriota</taxon>
        <taxon>Vicinamibacteria</taxon>
        <taxon>Vicinamibacterales</taxon>
        <taxon>Vicinamibacteraceae</taxon>
        <taxon>Luteitalea</taxon>
    </lineage>
</organism>
<dbReference type="InterPro" id="IPR003439">
    <property type="entry name" value="ABC_transporter-like_ATP-bd"/>
</dbReference>
<dbReference type="Pfam" id="PF00005">
    <property type="entry name" value="ABC_tran"/>
    <property type="match status" value="1"/>
</dbReference>
<dbReference type="InterPro" id="IPR017871">
    <property type="entry name" value="ABC_transporter-like_CS"/>
</dbReference>
<dbReference type="STRING" id="1855912.LuPra_02308"/>
<feature type="domain" description="ABC transporter" evidence="10">
    <location>
        <begin position="1"/>
        <end position="236"/>
    </location>
</feature>
<dbReference type="GO" id="GO:0140359">
    <property type="term" value="F:ABC-type transporter activity"/>
    <property type="evidence" value="ECO:0007669"/>
    <property type="project" value="InterPro"/>
</dbReference>
<dbReference type="Gene3D" id="2.40.50.100">
    <property type="match status" value="1"/>
</dbReference>
<evidence type="ECO:0000256" key="9">
    <source>
        <dbReference type="PROSITE-ProRule" id="PRU01213"/>
    </source>
</evidence>
<evidence type="ECO:0000313" key="12">
    <source>
        <dbReference type="EMBL" id="AMY09097.1"/>
    </source>
</evidence>
<dbReference type="InterPro" id="IPR027417">
    <property type="entry name" value="P-loop_NTPase"/>
</dbReference>
<dbReference type="InterPro" id="IPR011868">
    <property type="entry name" value="ModC_ABC_ATP-bd"/>
</dbReference>
<keyword evidence="8" id="KW-0472">Membrane</keyword>
<sequence>MVDRALAVTLRQTGPIPLDVSFTCEPGQVLAIFGPSGSGKTTILRSIAGLHSPAEALVRAGTETWVDTAAEVSVPVHRRAVGLVFQDYALFPHLTALGNVLVALGHLPRGERHDRAEALLALVHLATHRDRRPADLSGGERQRVALARALARDPAVLLLDEPLAAVDRRVRRHLQDEIDQIRRSLDIPVVLVTHDFDDVVRLATHLLLLDAGRVVAVGPMDVLTSRPDLTWLRETVGLGSAIEAVVLRVDASRGLAELAFAGGTLLAPSRALTEGMRVRLRIPAREIILATERPTGLSLRNVLSGVVSAMHSDADVDHVIVQVAVGNVRLLAEVTREAVAQLGIVKGMPLHALIKSMSLELITSPAADP</sequence>
<dbReference type="EMBL" id="CP015136">
    <property type="protein sequence ID" value="AMY09097.1"/>
    <property type="molecule type" value="Genomic_DNA"/>
</dbReference>
<dbReference type="SUPFAM" id="SSF52540">
    <property type="entry name" value="P-loop containing nucleoside triphosphate hydrolases"/>
    <property type="match status" value="1"/>
</dbReference>
<dbReference type="InterPro" id="IPR050334">
    <property type="entry name" value="Molybdenum_import_ModC"/>
</dbReference>
<dbReference type="Proteomes" id="UP000076079">
    <property type="component" value="Chromosome"/>
</dbReference>
<evidence type="ECO:0000256" key="3">
    <source>
        <dbReference type="ARBA" id="ARBA00022505"/>
    </source>
</evidence>
<keyword evidence="4" id="KW-0997">Cell inner membrane</keyword>
<dbReference type="Pfam" id="PF03459">
    <property type="entry name" value="TOBE"/>
    <property type="match status" value="1"/>
</dbReference>
<gene>
    <name evidence="12" type="primary">phnT</name>
    <name evidence="12" type="ORF">LuPra_02308</name>
</gene>
<keyword evidence="3 9" id="KW-0500">Molybdenum</keyword>
<keyword evidence="7" id="KW-1278">Translocase</keyword>
<protein>
    <submittedName>
        <fullName evidence="12">2-aminoethylphosphonate import ATP-binding protein PhnT</fullName>
    </submittedName>
</protein>
<dbReference type="RefSeq" id="WP_157899028.1">
    <property type="nucleotide sequence ID" value="NZ_CP015136.1"/>
</dbReference>
<keyword evidence="6 12" id="KW-0067">ATP-binding</keyword>
<dbReference type="SMART" id="SM00382">
    <property type="entry name" value="AAA"/>
    <property type="match status" value="1"/>
</dbReference>
<reference evidence="13" key="2">
    <citation type="submission" date="2016-04" db="EMBL/GenBank/DDBJ databases">
        <title>First Complete Genome Sequence of a Subdivision 6 Acidobacterium.</title>
        <authorList>
            <person name="Huang S."/>
            <person name="Vieira S."/>
            <person name="Bunk B."/>
            <person name="Riedel T."/>
            <person name="Sproeer C."/>
            <person name="Overmann J."/>
        </authorList>
    </citation>
    <scope>NUCLEOTIDE SEQUENCE [LARGE SCALE GENOMIC DNA]</scope>
    <source>
        <strain evidence="13">DSM 100886 HEG_-6_39</strain>
    </source>
</reference>
<evidence type="ECO:0000256" key="6">
    <source>
        <dbReference type="ARBA" id="ARBA00022840"/>
    </source>
</evidence>
<dbReference type="PATRIC" id="fig|1813736.3.peg.2422"/>
<evidence type="ECO:0000256" key="7">
    <source>
        <dbReference type="ARBA" id="ARBA00022967"/>
    </source>
</evidence>
<dbReference type="Gene3D" id="3.40.50.300">
    <property type="entry name" value="P-loop containing nucleotide triphosphate hydrolases"/>
    <property type="match status" value="1"/>
</dbReference>
<dbReference type="InterPro" id="IPR008995">
    <property type="entry name" value="Mo/tungstate-bd_C_term_dom"/>
</dbReference>
<evidence type="ECO:0000256" key="5">
    <source>
        <dbReference type="ARBA" id="ARBA00022741"/>
    </source>
</evidence>
<dbReference type="GO" id="GO:0005524">
    <property type="term" value="F:ATP binding"/>
    <property type="evidence" value="ECO:0007669"/>
    <property type="project" value="UniProtKB-KW"/>
</dbReference>
<dbReference type="KEGG" id="abac:LuPra_02308"/>
<name>A0A143PKM7_LUTPR</name>
<dbReference type="PROSITE" id="PS00211">
    <property type="entry name" value="ABC_TRANSPORTER_1"/>
    <property type="match status" value="1"/>
</dbReference>
<evidence type="ECO:0000256" key="8">
    <source>
        <dbReference type="ARBA" id="ARBA00023136"/>
    </source>
</evidence>
<dbReference type="GO" id="GO:0016887">
    <property type="term" value="F:ATP hydrolysis activity"/>
    <property type="evidence" value="ECO:0007669"/>
    <property type="project" value="InterPro"/>
</dbReference>
<dbReference type="OrthoDB" id="9802264at2"/>
<reference evidence="12 13" key="1">
    <citation type="journal article" date="2016" name="Genome Announc.">
        <title>First Complete Genome Sequence of a Subdivision 6 Acidobacterium Strain.</title>
        <authorList>
            <person name="Huang S."/>
            <person name="Vieira S."/>
            <person name="Bunk B."/>
            <person name="Riedel T."/>
            <person name="Sproer C."/>
            <person name="Overmann J."/>
        </authorList>
    </citation>
    <scope>NUCLEOTIDE SEQUENCE [LARGE SCALE GENOMIC DNA]</scope>
    <source>
        <strain evidence="13">DSM 100886 HEG_-6_39</strain>
    </source>
</reference>
<evidence type="ECO:0000256" key="1">
    <source>
        <dbReference type="ARBA" id="ARBA00022448"/>
    </source>
</evidence>
<dbReference type="AlphaFoldDB" id="A0A143PKM7"/>
<evidence type="ECO:0000256" key="2">
    <source>
        <dbReference type="ARBA" id="ARBA00022475"/>
    </source>
</evidence>
<evidence type="ECO:0000256" key="4">
    <source>
        <dbReference type="ARBA" id="ARBA00022519"/>
    </source>
</evidence>
<proteinExistence type="predicted"/>
<dbReference type="GO" id="GO:0015098">
    <property type="term" value="F:molybdate ion transmembrane transporter activity"/>
    <property type="evidence" value="ECO:0007669"/>
    <property type="project" value="InterPro"/>
</dbReference>
<evidence type="ECO:0000259" key="10">
    <source>
        <dbReference type="PROSITE" id="PS50893"/>
    </source>
</evidence>
<dbReference type="NCBIfam" id="TIGR02142">
    <property type="entry name" value="modC_ABC"/>
    <property type="match status" value="1"/>
</dbReference>